<dbReference type="InterPro" id="IPR036249">
    <property type="entry name" value="Thioredoxin-like_sf"/>
</dbReference>
<accession>V5FA25</accession>
<dbReference type="Pfam" id="PF00043">
    <property type="entry name" value="GST_C"/>
    <property type="match status" value="1"/>
</dbReference>
<protein>
    <submittedName>
        <fullName evidence="5">Glutathione-S-transferase theta, GST, putative</fullName>
    </submittedName>
</protein>
<sequence length="214" mass="24515">MSLGNAHSLKLFFSPGACSFAPHVLLLETGLRFELEHSQVGQFTPEFLHLNPKGRVPVLVFDGEVITEMPAILTAISSLVPGDQLLGRTVIESARIYEWLNYLSGTLHGQGYGALWRPERFIDDSNLYPLLQKKAMETIRRCYAFIESKFAAKRSLYAVGNRFTIVDPFLFVLYRWGYRAKIDMECDYHLFGEWANRLSHRKSIVEARKTHVFV</sequence>
<dbReference type="InterPro" id="IPR036282">
    <property type="entry name" value="Glutathione-S-Trfase_C_sf"/>
</dbReference>
<dbReference type="CDD" id="cd03057">
    <property type="entry name" value="GST_N_Beta"/>
    <property type="match status" value="1"/>
</dbReference>
<gene>
    <name evidence="5" type="ORF">PVAR5_1760</name>
</gene>
<dbReference type="SUPFAM" id="SSF52833">
    <property type="entry name" value="Thioredoxin-like"/>
    <property type="match status" value="1"/>
</dbReference>
<dbReference type="PANTHER" id="PTHR44051:SF8">
    <property type="entry name" value="GLUTATHIONE S-TRANSFERASE GSTA"/>
    <property type="match status" value="1"/>
</dbReference>
<keyword evidence="6" id="KW-1185">Reference proteome</keyword>
<dbReference type="Gene3D" id="1.20.1050.10">
    <property type="match status" value="1"/>
</dbReference>
<dbReference type="AlphaFoldDB" id="V5FA25"/>
<dbReference type="EMBL" id="BAUL01000048">
    <property type="protein sequence ID" value="GAD93154.1"/>
    <property type="molecule type" value="Genomic_DNA"/>
</dbReference>
<dbReference type="HOGENOM" id="CLU_011226_6_1_1"/>
<evidence type="ECO:0000259" key="4">
    <source>
        <dbReference type="PROSITE" id="PS50405"/>
    </source>
</evidence>
<proteinExistence type="inferred from homology"/>
<dbReference type="PANTHER" id="PTHR44051">
    <property type="entry name" value="GLUTATHIONE S-TRANSFERASE-RELATED"/>
    <property type="match status" value="1"/>
</dbReference>
<dbReference type="PROSITE" id="PS50405">
    <property type="entry name" value="GST_CTER"/>
    <property type="match status" value="1"/>
</dbReference>
<name>V5FA25_BYSSN</name>
<evidence type="ECO:0000313" key="5">
    <source>
        <dbReference type="EMBL" id="GAD93154.1"/>
    </source>
</evidence>
<evidence type="ECO:0000259" key="3">
    <source>
        <dbReference type="PROSITE" id="PS50404"/>
    </source>
</evidence>
<comment type="similarity">
    <text evidence="1 2">Belongs to the GST superfamily.</text>
</comment>
<dbReference type="PROSITE" id="PS50404">
    <property type="entry name" value="GST_NTER"/>
    <property type="match status" value="1"/>
</dbReference>
<dbReference type="SFLD" id="SFLDS00019">
    <property type="entry name" value="Glutathione_Transferase_(cytos"/>
    <property type="match status" value="1"/>
</dbReference>
<feature type="domain" description="GST N-terminal" evidence="3">
    <location>
        <begin position="6"/>
        <end position="84"/>
    </location>
</feature>
<dbReference type="Pfam" id="PF02798">
    <property type="entry name" value="GST_N"/>
    <property type="match status" value="1"/>
</dbReference>
<dbReference type="InterPro" id="IPR040079">
    <property type="entry name" value="Glutathione_S-Trfase"/>
</dbReference>
<dbReference type="OrthoDB" id="2309723at2759"/>
<dbReference type="GO" id="GO:0016740">
    <property type="term" value="F:transferase activity"/>
    <property type="evidence" value="ECO:0007669"/>
    <property type="project" value="UniProtKB-KW"/>
</dbReference>
<evidence type="ECO:0000256" key="2">
    <source>
        <dbReference type="RuleBase" id="RU003494"/>
    </source>
</evidence>
<feature type="domain" description="GST C-terminal" evidence="4">
    <location>
        <begin position="89"/>
        <end position="214"/>
    </location>
</feature>
<dbReference type="Gene3D" id="3.40.30.10">
    <property type="entry name" value="Glutaredoxin"/>
    <property type="match status" value="1"/>
</dbReference>
<evidence type="ECO:0000256" key="1">
    <source>
        <dbReference type="ARBA" id="ARBA00007409"/>
    </source>
</evidence>
<dbReference type="SFLD" id="SFLDG00358">
    <property type="entry name" value="Main_(cytGST)"/>
    <property type="match status" value="1"/>
</dbReference>
<dbReference type="InterPro" id="IPR004045">
    <property type="entry name" value="Glutathione_S-Trfase_N"/>
</dbReference>
<comment type="caution">
    <text evidence="5">The sequence shown here is derived from an EMBL/GenBank/DDBJ whole genome shotgun (WGS) entry which is preliminary data.</text>
</comment>
<dbReference type="InterPro" id="IPR004046">
    <property type="entry name" value="GST_C"/>
</dbReference>
<dbReference type="eggNOG" id="ENOG502SDBJ">
    <property type="taxonomic scope" value="Eukaryota"/>
</dbReference>
<dbReference type="InterPro" id="IPR010987">
    <property type="entry name" value="Glutathione-S-Trfase_C-like"/>
</dbReference>
<dbReference type="InParanoid" id="V5FA25"/>
<evidence type="ECO:0000313" key="6">
    <source>
        <dbReference type="Proteomes" id="UP000018001"/>
    </source>
</evidence>
<organism evidence="5 6">
    <name type="scientific">Byssochlamys spectabilis (strain No. 5 / NBRC 109023)</name>
    <name type="common">Paecilomyces variotii</name>
    <dbReference type="NCBI Taxonomy" id="1356009"/>
    <lineage>
        <taxon>Eukaryota</taxon>
        <taxon>Fungi</taxon>
        <taxon>Dikarya</taxon>
        <taxon>Ascomycota</taxon>
        <taxon>Pezizomycotina</taxon>
        <taxon>Eurotiomycetes</taxon>
        <taxon>Eurotiomycetidae</taxon>
        <taxon>Eurotiales</taxon>
        <taxon>Thermoascaceae</taxon>
        <taxon>Paecilomyces</taxon>
    </lineage>
</organism>
<dbReference type="Proteomes" id="UP000018001">
    <property type="component" value="Unassembled WGS sequence"/>
</dbReference>
<dbReference type="SUPFAM" id="SSF47616">
    <property type="entry name" value="GST C-terminal domain-like"/>
    <property type="match status" value="1"/>
</dbReference>
<keyword evidence="5" id="KW-0808">Transferase</keyword>
<reference evidence="6" key="1">
    <citation type="journal article" date="2014" name="Genome Announc.">
        <title>Draft genome sequence of the formaldehyde-resistant fungus Byssochlamys spectabilis No. 5 (anamorph Paecilomyces variotii No. 5) (NBRC109023).</title>
        <authorList>
            <person name="Oka T."/>
            <person name="Ekino K."/>
            <person name="Fukuda K."/>
            <person name="Nomura Y."/>
        </authorList>
    </citation>
    <scope>NUCLEOTIDE SEQUENCE [LARGE SCALE GENOMIC DNA]</scope>
    <source>
        <strain evidence="6">No. 5 / NBRC 109023</strain>
    </source>
</reference>